<dbReference type="OrthoDB" id="9803970at2"/>
<dbReference type="Gene3D" id="3.30.450.40">
    <property type="match status" value="1"/>
</dbReference>
<dbReference type="Gene3D" id="1.10.8.60">
    <property type="match status" value="1"/>
</dbReference>
<dbReference type="PROSITE" id="PS00675">
    <property type="entry name" value="SIGMA54_INTERACT_1"/>
    <property type="match status" value="1"/>
</dbReference>
<dbReference type="PANTHER" id="PTHR32071:SF57">
    <property type="entry name" value="C4-DICARBOXYLATE TRANSPORT TRANSCRIPTIONAL REGULATORY PROTEIN DCTD"/>
    <property type="match status" value="1"/>
</dbReference>
<dbReference type="InterPro" id="IPR025662">
    <property type="entry name" value="Sigma_54_int_dom_ATP-bd_1"/>
</dbReference>
<dbReference type="InterPro" id="IPR002197">
    <property type="entry name" value="HTH_Fis"/>
</dbReference>
<name>A0A346B127_9FIRM</name>
<dbReference type="InterPro" id="IPR058031">
    <property type="entry name" value="AAA_lid_NorR"/>
</dbReference>
<keyword evidence="4" id="KW-0238">DNA-binding</keyword>
<dbReference type="FunFam" id="3.40.50.300:FF:000006">
    <property type="entry name" value="DNA-binding transcriptional regulator NtrC"/>
    <property type="match status" value="1"/>
</dbReference>
<dbReference type="InterPro" id="IPR002078">
    <property type="entry name" value="Sigma_54_int"/>
</dbReference>
<reference evidence="7 8" key="1">
    <citation type="submission" date="2018-05" db="EMBL/GenBank/DDBJ databases">
        <title>Complete genome sequence of Megasphaera sp. AJH120T, isolated from the ceca of a chicken.</title>
        <authorList>
            <person name="Maki J."/>
            <person name="Looft T."/>
        </authorList>
    </citation>
    <scope>NUCLEOTIDE SEQUENCE [LARGE SCALE GENOMIC DNA]</scope>
    <source>
        <strain evidence="7 8">AJH120</strain>
    </source>
</reference>
<dbReference type="PRINTS" id="PR01590">
    <property type="entry name" value="HTHFIS"/>
</dbReference>
<dbReference type="PROSITE" id="PS50045">
    <property type="entry name" value="SIGMA54_INTERACT_4"/>
    <property type="match status" value="1"/>
</dbReference>
<dbReference type="CDD" id="cd00009">
    <property type="entry name" value="AAA"/>
    <property type="match status" value="1"/>
</dbReference>
<dbReference type="Gene3D" id="3.30.450.20">
    <property type="entry name" value="PAS domain"/>
    <property type="match status" value="1"/>
</dbReference>
<dbReference type="EMBL" id="CP029462">
    <property type="protein sequence ID" value="AXL21820.1"/>
    <property type="molecule type" value="Genomic_DNA"/>
</dbReference>
<gene>
    <name evidence="7" type="ORF">DKB62_09720</name>
</gene>
<dbReference type="Gene3D" id="1.10.10.60">
    <property type="entry name" value="Homeodomain-like"/>
    <property type="match status" value="1"/>
</dbReference>
<dbReference type="RefSeq" id="WP_115759901.1">
    <property type="nucleotide sequence ID" value="NZ_CP029462.1"/>
</dbReference>
<dbReference type="PROSITE" id="PS00688">
    <property type="entry name" value="SIGMA54_INTERACT_3"/>
    <property type="match status" value="1"/>
</dbReference>
<dbReference type="GO" id="GO:0005524">
    <property type="term" value="F:ATP binding"/>
    <property type="evidence" value="ECO:0007669"/>
    <property type="project" value="UniProtKB-KW"/>
</dbReference>
<dbReference type="KEGG" id="meg:DKB62_09720"/>
<dbReference type="GO" id="GO:0043565">
    <property type="term" value="F:sequence-specific DNA binding"/>
    <property type="evidence" value="ECO:0007669"/>
    <property type="project" value="InterPro"/>
</dbReference>
<evidence type="ECO:0000259" key="6">
    <source>
        <dbReference type="PROSITE" id="PS50045"/>
    </source>
</evidence>
<evidence type="ECO:0000313" key="8">
    <source>
        <dbReference type="Proteomes" id="UP000254337"/>
    </source>
</evidence>
<dbReference type="PROSITE" id="PS00676">
    <property type="entry name" value="SIGMA54_INTERACT_2"/>
    <property type="match status" value="1"/>
</dbReference>
<evidence type="ECO:0000256" key="3">
    <source>
        <dbReference type="ARBA" id="ARBA00023015"/>
    </source>
</evidence>
<evidence type="ECO:0000256" key="4">
    <source>
        <dbReference type="ARBA" id="ARBA00023125"/>
    </source>
</evidence>
<dbReference type="Pfam" id="PF00158">
    <property type="entry name" value="Sigma54_activat"/>
    <property type="match status" value="1"/>
</dbReference>
<dbReference type="InterPro" id="IPR003593">
    <property type="entry name" value="AAA+_ATPase"/>
</dbReference>
<dbReference type="SUPFAM" id="SSF52540">
    <property type="entry name" value="P-loop containing nucleoside triphosphate hydrolases"/>
    <property type="match status" value="1"/>
</dbReference>
<evidence type="ECO:0000256" key="2">
    <source>
        <dbReference type="ARBA" id="ARBA00022840"/>
    </source>
</evidence>
<dbReference type="InterPro" id="IPR009057">
    <property type="entry name" value="Homeodomain-like_sf"/>
</dbReference>
<dbReference type="InterPro" id="IPR025943">
    <property type="entry name" value="Sigma_54_int_dom_ATP-bd_2"/>
</dbReference>
<dbReference type="GO" id="GO:0006355">
    <property type="term" value="P:regulation of DNA-templated transcription"/>
    <property type="evidence" value="ECO:0007669"/>
    <property type="project" value="InterPro"/>
</dbReference>
<dbReference type="SMART" id="SM00382">
    <property type="entry name" value="AAA"/>
    <property type="match status" value="1"/>
</dbReference>
<dbReference type="InterPro" id="IPR029016">
    <property type="entry name" value="GAF-like_dom_sf"/>
</dbReference>
<dbReference type="SUPFAM" id="SSF46689">
    <property type="entry name" value="Homeodomain-like"/>
    <property type="match status" value="1"/>
</dbReference>
<dbReference type="Gene3D" id="3.40.50.300">
    <property type="entry name" value="P-loop containing nucleotide triphosphate hydrolases"/>
    <property type="match status" value="1"/>
</dbReference>
<keyword evidence="1" id="KW-0547">Nucleotide-binding</keyword>
<feature type="domain" description="Sigma-54 factor interaction" evidence="6">
    <location>
        <begin position="369"/>
        <end position="599"/>
    </location>
</feature>
<keyword evidence="8" id="KW-1185">Reference proteome</keyword>
<sequence length="681" mass="76609">MTKLDIKNLFNPQHILHVGNMRAKFFASGSFDGITDVREEILHGWKVSYDRGYRTPDFKKPVVTDLYLRTQKEEELLAIAVPYMERLYTFLQNDTFWITLLDRDGVILKLVGSDTMLKELAATGLIEGSNRGSDVPYGGLFHLVFTYKKPFIIVSTEHASSIDDNLAGGACPIVDPETKEILGFIAVSGHWWYSHLHTLGLAVIAAEAISKQYALEKATKRLYAMSQSLKKVNSRLYTTLDSIKTGIIYCNEEGTVKVINEGAVKLLGIKKDLKDVPGTNVCPYFDSKLSMDKIAANTKNGETYCYELVSSGCPDFVHKRNYLLYCYIRRINIGEKEQEYIITLSKQTEAHLNATKMIYAEPTFSFDDIIGSSDAIRQVKTIAELGAAHNPSILITGESGTGKELFAQSIHNASSRRNGPFVAINCGAIPRTLIESELFGYEKGAFTGADKKGHPGKFELANGGTLFLDEIGDMPYDVQVTLLRVLQTQTVTRIGGAKPTQIDVRIVSATNKDLRKCIENHTFREDLYYRLNVFTIPLPPLRERGRDIEEIARYFLTVYNKIYDKHVADISEDVLRAFHAYRWPGNIRELENVMERAVILCKTNVVVLKDIPRDITLIGGGGGMIGQRIINSTTIANREQIEETLRRHKGNMSHAAKELGMSRPTLYKRVKEYGIDKRKFE</sequence>
<evidence type="ECO:0000313" key="7">
    <source>
        <dbReference type="EMBL" id="AXL21820.1"/>
    </source>
</evidence>
<dbReference type="SUPFAM" id="SSF55785">
    <property type="entry name" value="PYP-like sensor domain (PAS domain)"/>
    <property type="match status" value="1"/>
</dbReference>
<evidence type="ECO:0000256" key="5">
    <source>
        <dbReference type="ARBA" id="ARBA00023163"/>
    </source>
</evidence>
<keyword evidence="5" id="KW-0804">Transcription</keyword>
<protein>
    <recommendedName>
        <fullName evidence="6">Sigma-54 factor interaction domain-containing protein</fullName>
    </recommendedName>
</protein>
<dbReference type="Proteomes" id="UP000254337">
    <property type="component" value="Chromosome"/>
</dbReference>
<evidence type="ECO:0000256" key="1">
    <source>
        <dbReference type="ARBA" id="ARBA00022741"/>
    </source>
</evidence>
<dbReference type="Pfam" id="PF02954">
    <property type="entry name" value="HTH_8"/>
    <property type="match status" value="1"/>
</dbReference>
<dbReference type="PANTHER" id="PTHR32071">
    <property type="entry name" value="TRANSCRIPTIONAL REGULATORY PROTEIN"/>
    <property type="match status" value="1"/>
</dbReference>
<proteinExistence type="predicted"/>
<keyword evidence="2" id="KW-0067">ATP-binding</keyword>
<organism evidence="7 8">
    <name type="scientific">Megasphaera stantonii</name>
    <dbReference type="NCBI Taxonomy" id="2144175"/>
    <lineage>
        <taxon>Bacteria</taxon>
        <taxon>Bacillati</taxon>
        <taxon>Bacillota</taxon>
        <taxon>Negativicutes</taxon>
        <taxon>Veillonellales</taxon>
        <taxon>Veillonellaceae</taxon>
        <taxon>Megasphaera</taxon>
    </lineage>
</organism>
<keyword evidence="3" id="KW-0805">Transcription regulation</keyword>
<dbReference type="AlphaFoldDB" id="A0A346B127"/>
<dbReference type="InterPro" id="IPR025944">
    <property type="entry name" value="Sigma_54_int_dom_CS"/>
</dbReference>
<dbReference type="InterPro" id="IPR027417">
    <property type="entry name" value="P-loop_NTPase"/>
</dbReference>
<dbReference type="InterPro" id="IPR035965">
    <property type="entry name" value="PAS-like_dom_sf"/>
</dbReference>
<dbReference type="Pfam" id="PF25601">
    <property type="entry name" value="AAA_lid_14"/>
    <property type="match status" value="1"/>
</dbReference>
<accession>A0A346B127</accession>